<evidence type="ECO:0000313" key="3">
    <source>
        <dbReference type="Proteomes" id="UP000078576"/>
    </source>
</evidence>
<gene>
    <name evidence="2" type="ORF">VP1G_10673</name>
</gene>
<evidence type="ECO:0000313" key="2">
    <source>
        <dbReference type="EMBL" id="KUI54609.1"/>
    </source>
</evidence>
<dbReference type="Proteomes" id="UP000078576">
    <property type="component" value="Unassembled WGS sequence"/>
</dbReference>
<reference evidence="3" key="1">
    <citation type="submission" date="2014-12" db="EMBL/GenBank/DDBJ databases">
        <title>Genome Sequence of Valsa Canker Pathogens Uncovers a Specific Adaption of Colonization on Woody Bark.</title>
        <authorList>
            <person name="Yin Z."/>
            <person name="Liu H."/>
            <person name="Gao X."/>
            <person name="Li Z."/>
            <person name="Song N."/>
            <person name="Ke X."/>
            <person name="Dai Q."/>
            <person name="Wu Y."/>
            <person name="Sun Y."/>
            <person name="Xu J.-R."/>
            <person name="Kang Z.K."/>
            <person name="Wang L."/>
            <person name="Huang L."/>
        </authorList>
    </citation>
    <scope>NUCLEOTIDE SEQUENCE [LARGE SCALE GENOMIC DNA]</scope>
    <source>
        <strain evidence="3">SXYL134</strain>
    </source>
</reference>
<keyword evidence="3" id="KW-1185">Reference proteome</keyword>
<protein>
    <submittedName>
        <fullName evidence="2">Uncharacterized protein</fullName>
    </submittedName>
</protein>
<accession>A0A194USJ8</accession>
<name>A0A194USJ8_CYTMA</name>
<dbReference type="AlphaFoldDB" id="A0A194USJ8"/>
<dbReference type="OrthoDB" id="428577at2759"/>
<sequence>MATPRAPLVLVLCGEPDKLVSKPDTYVELLQLARKPKIFGHKLKNFNDEEISFRFKWDDTEVDLDESAFEFVNARARLRIITPGQAAPIKSEQRSTSAISEPPLKRVKVEDCLTGQARVVIDLTDDGLDVDLPDRALKEEHQPIFANTKGTQKKDDQPDAEGQNIARDEAGKRNVMPCVFTSDKVHFGRLERHIQEQGYPTERPMFLLQSNRRFFSSAGIKSGDTVHVYKSDKPGISLLPPCTDSSAVKFGKLWKFNTIYPWTKIKAVDGIEKAEWEASVDKWGNTVSKSGPDEYFGHLSWETTLNTAVKPRADKTLPFDPAFPNLNPQNSVVVHRRHVLSKCSGHAQRTYFEEVLTIQLGLPKDIVRDLQNYFDAQFDVQILKLGSQFSIAISFVSQRHIEKAARISISPKPDATARILMLFGAVDTTQTHGIWSAWAKVALEEKNWAKVTGIQPKVLRTMERSGRSSGV</sequence>
<dbReference type="EMBL" id="KN714674">
    <property type="protein sequence ID" value="KUI54609.1"/>
    <property type="molecule type" value="Genomic_DNA"/>
</dbReference>
<proteinExistence type="predicted"/>
<organism evidence="2 3">
    <name type="scientific">Cytospora mali</name>
    <name type="common">Apple Valsa canker fungus</name>
    <name type="synonym">Valsa mali</name>
    <dbReference type="NCBI Taxonomy" id="578113"/>
    <lineage>
        <taxon>Eukaryota</taxon>
        <taxon>Fungi</taxon>
        <taxon>Dikarya</taxon>
        <taxon>Ascomycota</taxon>
        <taxon>Pezizomycotina</taxon>
        <taxon>Sordariomycetes</taxon>
        <taxon>Sordariomycetidae</taxon>
        <taxon>Diaporthales</taxon>
        <taxon>Cytosporaceae</taxon>
        <taxon>Cytospora</taxon>
    </lineage>
</organism>
<feature type="region of interest" description="Disordered" evidence="1">
    <location>
        <begin position="139"/>
        <end position="164"/>
    </location>
</feature>
<evidence type="ECO:0000256" key="1">
    <source>
        <dbReference type="SAM" id="MobiDB-lite"/>
    </source>
</evidence>
<dbReference type="STRING" id="694573.A0A194USJ8"/>